<keyword evidence="1" id="KW-1133">Transmembrane helix</keyword>
<evidence type="ECO:0000313" key="3">
    <source>
        <dbReference type="Proteomes" id="UP000030451"/>
    </source>
</evidence>
<feature type="transmembrane region" description="Helical" evidence="1">
    <location>
        <begin position="12"/>
        <end position="35"/>
    </location>
</feature>
<protein>
    <submittedName>
        <fullName evidence="2">Uncharacterized protein</fullName>
    </submittedName>
</protein>
<dbReference type="EMBL" id="JRWP01000022">
    <property type="protein sequence ID" value="KGY08450.1"/>
    <property type="molecule type" value="Genomic_DNA"/>
</dbReference>
<dbReference type="AlphaFoldDB" id="A0A0A5HVY3"/>
<dbReference type="OrthoDB" id="5898741at2"/>
<accession>A0A0A5HVY3</accession>
<dbReference type="RefSeq" id="WP_038191200.1">
    <property type="nucleotide sequence ID" value="NZ_JRWP01000022.1"/>
</dbReference>
<evidence type="ECO:0000313" key="2">
    <source>
        <dbReference type="EMBL" id="KGY08450.1"/>
    </source>
</evidence>
<organism evidence="2 3">
    <name type="scientific">Photobacterium sp. (strain ATCC 43367)</name>
    <dbReference type="NCBI Taxonomy" id="379097"/>
    <lineage>
        <taxon>Bacteria</taxon>
        <taxon>Pseudomonadati</taxon>
        <taxon>Pseudomonadota</taxon>
        <taxon>Gammaproteobacteria</taxon>
        <taxon>Vibrionales</taxon>
        <taxon>Vibrionaceae</taxon>
        <taxon>Vibrio</taxon>
        <taxon>Vibrio oreintalis group</taxon>
    </lineage>
</organism>
<reference evidence="2 3" key="1">
    <citation type="submission" date="2014-10" db="EMBL/GenBank/DDBJ databases">
        <title>Genome sequencing of Vibrio sinaloensis T08.</title>
        <authorList>
            <person name="Chan K.-G."/>
            <person name="Mohamad N.I."/>
        </authorList>
    </citation>
    <scope>NUCLEOTIDE SEQUENCE [LARGE SCALE GENOMIC DNA]</scope>
    <source>
        <strain evidence="2 3">T08</strain>
    </source>
</reference>
<proteinExistence type="predicted"/>
<feature type="transmembrane region" description="Helical" evidence="1">
    <location>
        <begin position="173"/>
        <end position="192"/>
    </location>
</feature>
<dbReference type="Proteomes" id="UP000030451">
    <property type="component" value="Unassembled WGS sequence"/>
</dbReference>
<comment type="caution">
    <text evidence="2">The sequence shown here is derived from an EMBL/GenBank/DDBJ whole genome shotgun (WGS) entry which is preliminary data.</text>
</comment>
<evidence type="ECO:0000256" key="1">
    <source>
        <dbReference type="SAM" id="Phobius"/>
    </source>
</evidence>
<gene>
    <name evidence="2" type="ORF">NM06_11920</name>
</gene>
<keyword evidence="1" id="KW-0812">Transmembrane</keyword>
<name>A0A0A5HVY3_PHOS4</name>
<keyword evidence="1" id="KW-0472">Membrane</keyword>
<sequence>MKFQQVESKLAWFNEISAGIGLVVGYLCYTLFWLLSPETKIEVQVTEPVYEDVVLGYIPNEIETENIPTAELLTKKKLDSELKPIQVQAPKFTNEGLPVLKTTTKTFTGMGTPSVVVNRVELLRPNFGSYSYTVTKGRKKFVTYFSPDIFYTGTGFYYEQKSVAFSGGKNAEIFAVQVATAFAFLSFVLFLLKIRPNPRRCLEKFKKARFDMGQDESSI</sequence>